<dbReference type="InterPro" id="IPR021953">
    <property type="entry name" value="DUF3570"/>
</dbReference>
<dbReference type="Pfam" id="PF12094">
    <property type="entry name" value="DUF3570"/>
    <property type="match status" value="1"/>
</dbReference>
<keyword evidence="1" id="KW-0732">Signal</keyword>
<evidence type="ECO:0000313" key="3">
    <source>
        <dbReference type="Proteomes" id="UP000468388"/>
    </source>
</evidence>
<sequence>MRKICLTVIGLYAMFLHAFSQSTAPASETGYQAKRLKLEEVNLVSSYYSQNGDHSAVTGGIGTEKVTDISNGISLKWVGWGIHGRKQTLGLGFGFDHHTSASSAYVNKTGASKTGGSRIYPSLNWTVENEAKGRTFGIGAYYSSEYNYHSHGLDILFAQKTHNNGEFSAKLTAYFDQVKMIYPSELVPASDSVTTTTTTGGTTIITSASGQQTVVNSDGTTTTTTTSHYTIPSDPRTTLTESFSFSQVINPRMQASVTVDLVEQSGYLGLPFHRVYFTDGTDKVENLPSNRFKLPLGLRLNYFLGDRIILKAYYRYYMDSWDVQSHTAGIEMPVKISPFFSLSPFYRYYTQTAAKYFAPYSAHLLTDTYYTSNYAYAALNSQSMGLGLRLAPPGGILHSRLGVLELRYAHYTQTTNLTANMVTLSMTFK</sequence>
<dbReference type="EMBL" id="WRXO01000014">
    <property type="protein sequence ID" value="MVT44974.1"/>
    <property type="molecule type" value="Genomic_DNA"/>
</dbReference>
<dbReference type="Proteomes" id="UP000468388">
    <property type="component" value="Unassembled WGS sequence"/>
</dbReference>
<dbReference type="OrthoDB" id="5450709at2"/>
<evidence type="ECO:0000256" key="1">
    <source>
        <dbReference type="SAM" id="SignalP"/>
    </source>
</evidence>
<proteinExistence type="predicted"/>
<dbReference type="AlphaFoldDB" id="A0A6N8JJ23"/>
<protein>
    <submittedName>
        <fullName evidence="2">DUF3570 domain-containing protein</fullName>
    </submittedName>
</protein>
<evidence type="ECO:0000313" key="2">
    <source>
        <dbReference type="EMBL" id="MVT44974.1"/>
    </source>
</evidence>
<feature type="signal peptide" evidence="1">
    <location>
        <begin position="1"/>
        <end position="26"/>
    </location>
</feature>
<organism evidence="2 3">
    <name type="scientific">Chitinophaga oryziterrae</name>
    <dbReference type="NCBI Taxonomy" id="1031224"/>
    <lineage>
        <taxon>Bacteria</taxon>
        <taxon>Pseudomonadati</taxon>
        <taxon>Bacteroidota</taxon>
        <taxon>Chitinophagia</taxon>
        <taxon>Chitinophagales</taxon>
        <taxon>Chitinophagaceae</taxon>
        <taxon>Chitinophaga</taxon>
    </lineage>
</organism>
<gene>
    <name evidence="2" type="ORF">GO495_30570</name>
</gene>
<comment type="caution">
    <text evidence="2">The sequence shown here is derived from an EMBL/GenBank/DDBJ whole genome shotgun (WGS) entry which is preliminary data.</text>
</comment>
<name>A0A6N8JJ23_9BACT</name>
<dbReference type="RefSeq" id="WP_157303758.1">
    <property type="nucleotide sequence ID" value="NZ_BAAAZB010000028.1"/>
</dbReference>
<feature type="chain" id="PRO_5027041047" evidence="1">
    <location>
        <begin position="27"/>
        <end position="429"/>
    </location>
</feature>
<keyword evidence="3" id="KW-1185">Reference proteome</keyword>
<reference evidence="2 3" key="1">
    <citation type="submission" date="2019-12" db="EMBL/GenBank/DDBJ databases">
        <title>The draft genomic sequence of strain Chitinophaga oryziterrae JCM 16595.</title>
        <authorList>
            <person name="Zhang X."/>
        </authorList>
    </citation>
    <scope>NUCLEOTIDE SEQUENCE [LARGE SCALE GENOMIC DNA]</scope>
    <source>
        <strain evidence="2 3">JCM 16595</strain>
    </source>
</reference>
<accession>A0A6N8JJ23</accession>